<dbReference type="Proteomes" id="UP000551501">
    <property type="component" value="Unassembled WGS sequence"/>
</dbReference>
<proteinExistence type="inferred from homology"/>
<protein>
    <submittedName>
        <fullName evidence="2">Protein-tyrosine phosphatase</fullName>
        <ecNumber evidence="2">3.1.3.48</ecNumber>
    </submittedName>
</protein>
<dbReference type="InterPro" id="IPR026893">
    <property type="entry name" value="Tyr/Ser_Pase_IphP-type"/>
</dbReference>
<dbReference type="Pfam" id="PF13350">
    <property type="entry name" value="Y_phosphatase3"/>
    <property type="match status" value="1"/>
</dbReference>
<dbReference type="InterPro" id="IPR029021">
    <property type="entry name" value="Prot-tyrosine_phosphatase-like"/>
</dbReference>
<evidence type="ECO:0000313" key="3">
    <source>
        <dbReference type="Proteomes" id="UP000551501"/>
    </source>
</evidence>
<dbReference type="EC" id="3.1.3.48" evidence="2"/>
<dbReference type="PANTHER" id="PTHR31126">
    <property type="entry name" value="TYROSINE-PROTEIN PHOSPHATASE"/>
    <property type="match status" value="1"/>
</dbReference>
<dbReference type="AlphaFoldDB" id="A0A840F636"/>
<name>A0A840F636_9ACTN</name>
<evidence type="ECO:0000313" key="2">
    <source>
        <dbReference type="EMBL" id="MBB4137878.1"/>
    </source>
</evidence>
<keyword evidence="3" id="KW-1185">Reference proteome</keyword>
<sequence length="268" mass="28393">MTDVQNAAAPIASLPNLRDLGGRRAADGATVKSGLLFRTADFRGLTDDDAAKFTGLGIRTVYDLRSAAERTGLPDPDFPGVADIALDVLADAGTAIPANLDTVLSDPHLVHEVDEVLGGGKAVELITGTYRELVTLPSAQAAYRRFFAGLLGADETPAAFHCTTGKDRTGWAAASVLTLLGVPRDEVFTDYLLTNERLVPALRPIFDEFAAAGGDPDLLLPVLGVREEYLTAAFDEVDRQYGSIDAYASVVLGLDASAVAELRSRFLD</sequence>
<accession>A0A840F636</accession>
<dbReference type="EMBL" id="JACIFP010000001">
    <property type="protein sequence ID" value="MBB4137878.1"/>
    <property type="molecule type" value="Genomic_DNA"/>
</dbReference>
<dbReference type="SUPFAM" id="SSF52799">
    <property type="entry name" value="(Phosphotyrosine protein) phosphatases II"/>
    <property type="match status" value="1"/>
</dbReference>
<reference evidence="2 3" key="1">
    <citation type="submission" date="2020-08" db="EMBL/GenBank/DDBJ databases">
        <title>Sequencing the genomes of 1000 actinobacteria strains.</title>
        <authorList>
            <person name="Klenk H.-P."/>
        </authorList>
    </citation>
    <scope>NUCLEOTIDE SEQUENCE [LARGE SCALE GENOMIC DNA]</scope>
    <source>
        <strain evidence="2 3">DSM 45298</strain>
    </source>
</reference>
<gene>
    <name evidence="2" type="ORF">BKA16_004430</name>
</gene>
<comment type="similarity">
    <text evidence="1">Belongs to the protein-tyrosine phosphatase family.</text>
</comment>
<evidence type="ECO:0000256" key="1">
    <source>
        <dbReference type="ARBA" id="ARBA00009580"/>
    </source>
</evidence>
<dbReference type="Gene3D" id="3.90.190.10">
    <property type="entry name" value="Protein tyrosine phosphatase superfamily"/>
    <property type="match status" value="1"/>
</dbReference>
<keyword evidence="2" id="KW-0378">Hydrolase</keyword>
<dbReference type="GO" id="GO:0004725">
    <property type="term" value="F:protein tyrosine phosphatase activity"/>
    <property type="evidence" value="ECO:0007669"/>
    <property type="project" value="UniProtKB-EC"/>
</dbReference>
<organism evidence="2 3">
    <name type="scientific">Gordonia humi</name>
    <dbReference type="NCBI Taxonomy" id="686429"/>
    <lineage>
        <taxon>Bacteria</taxon>
        <taxon>Bacillati</taxon>
        <taxon>Actinomycetota</taxon>
        <taxon>Actinomycetes</taxon>
        <taxon>Mycobacteriales</taxon>
        <taxon>Gordoniaceae</taxon>
        <taxon>Gordonia</taxon>
    </lineage>
</organism>
<dbReference type="PANTHER" id="PTHR31126:SF1">
    <property type="entry name" value="TYROSINE SPECIFIC PROTEIN PHOSPHATASES DOMAIN-CONTAINING PROTEIN"/>
    <property type="match status" value="1"/>
</dbReference>
<comment type="caution">
    <text evidence="2">The sequence shown here is derived from an EMBL/GenBank/DDBJ whole genome shotgun (WGS) entry which is preliminary data.</text>
</comment>
<dbReference type="RefSeq" id="WP_343067577.1">
    <property type="nucleotide sequence ID" value="NZ_BAABHL010000001.1"/>
</dbReference>